<proteinExistence type="predicted"/>
<dbReference type="RefSeq" id="WP_346241870.1">
    <property type="nucleotide sequence ID" value="NZ_JAZHYP010000004.1"/>
</dbReference>
<dbReference type="InterPro" id="IPR015915">
    <property type="entry name" value="Kelch-typ_b-propeller"/>
</dbReference>
<evidence type="ECO:0000313" key="5">
    <source>
        <dbReference type="Proteomes" id="UP001416393"/>
    </source>
</evidence>
<keyword evidence="1 2" id="KW-0732">Signal</keyword>
<organism evidence="4 5">
    <name type="scientific">Mariniflexile soesokkakense</name>
    <dbReference type="NCBI Taxonomy" id="1343160"/>
    <lineage>
        <taxon>Bacteria</taxon>
        <taxon>Pseudomonadati</taxon>
        <taxon>Bacteroidota</taxon>
        <taxon>Flavobacteriia</taxon>
        <taxon>Flavobacteriales</taxon>
        <taxon>Flavobacteriaceae</taxon>
        <taxon>Mariniflexile</taxon>
    </lineage>
</organism>
<feature type="domain" description="Secretion system C-terminal sorting" evidence="3">
    <location>
        <begin position="426"/>
        <end position="493"/>
    </location>
</feature>
<evidence type="ECO:0000313" key="4">
    <source>
        <dbReference type="EMBL" id="MEN3324063.1"/>
    </source>
</evidence>
<reference evidence="4 5" key="1">
    <citation type="submission" date="2024-01" db="EMBL/GenBank/DDBJ databases">
        <title>Mariniflexile litorale sp. nov., isolated from the shallow sediments of the Sea of Japan.</title>
        <authorList>
            <person name="Romanenko L."/>
            <person name="Bystritskaya E."/>
            <person name="Isaeva M."/>
        </authorList>
    </citation>
    <scope>NUCLEOTIDE SEQUENCE [LARGE SCALE GENOMIC DNA]</scope>
    <source>
        <strain evidence="4 5">KCTC 32427</strain>
    </source>
</reference>
<evidence type="ECO:0000256" key="1">
    <source>
        <dbReference type="ARBA" id="ARBA00022729"/>
    </source>
</evidence>
<name>A0ABV0AAR2_9FLAO</name>
<comment type="caution">
    <text evidence="4">The sequence shown here is derived from an EMBL/GenBank/DDBJ whole genome shotgun (WGS) entry which is preliminary data.</text>
</comment>
<dbReference type="Gene3D" id="2.120.10.80">
    <property type="entry name" value="Kelch-type beta propeller"/>
    <property type="match status" value="1"/>
</dbReference>
<dbReference type="EMBL" id="JAZHYP010000004">
    <property type="protein sequence ID" value="MEN3324063.1"/>
    <property type="molecule type" value="Genomic_DNA"/>
</dbReference>
<feature type="chain" id="PRO_5046238510" evidence="2">
    <location>
        <begin position="18"/>
        <end position="494"/>
    </location>
</feature>
<dbReference type="PANTHER" id="PTHR36220:SF1">
    <property type="entry name" value="GAMMA TUBULIN COMPLEX COMPONENT C-TERMINAL DOMAIN-CONTAINING PROTEIN"/>
    <property type="match status" value="1"/>
</dbReference>
<dbReference type="InterPro" id="IPR026444">
    <property type="entry name" value="Secre_tail"/>
</dbReference>
<keyword evidence="5" id="KW-1185">Reference proteome</keyword>
<evidence type="ECO:0000256" key="2">
    <source>
        <dbReference type="SAM" id="SignalP"/>
    </source>
</evidence>
<dbReference type="Proteomes" id="UP001416393">
    <property type="component" value="Unassembled WGS sequence"/>
</dbReference>
<protein>
    <submittedName>
        <fullName evidence="4">T9SS type A sorting domain-containing protein</fullName>
    </submittedName>
</protein>
<dbReference type="InterPro" id="IPR011043">
    <property type="entry name" value="Gal_Oxase/kelch_b-propeller"/>
</dbReference>
<feature type="signal peptide" evidence="2">
    <location>
        <begin position="1"/>
        <end position="17"/>
    </location>
</feature>
<sequence>MKTKLFLFLLLPALTFAQIQIGSNINGEAAGDFSGDSLCLSADGTILAIGASENEGVNGIASGHVRVYENQSGTWVQIGSDIDGEAAGDNSGFSVSLSSDGSIVAIGAWDNDGDSGTNSGHVRVYENQFGNWIQVGADIDGEAVNDFSGVSVSLSSDGSIVAIGAESNDGANGTDSGHVRVYENQSGNWVQIGADIDGEAADDYFGTSVILSDDGSILAVGALGNDGANGIDSGHVRVYKNQSGNWIQIGSDIDGEAANDFSGSPISLSADGSIVAIGSNENDGANGTDSGHARVYENQSGNWVQIGSDIDGEAAGDGSGVSVSLSDDGSILAVGAFFNDGVNGIDSGHVRVYQNQAGNWTQIGVDIDGEAVDDYSGFNVSLSSNGTVLAVSADSDTNGIDSGHVKVYDLLSVLSTKNFNQDYFTLYPNPVKDILNINLSKDIDFENVNIYNILSQFLFSTQELKIDTRNLKSGIYFIEVVTDRGKSTKKIIVE</sequence>
<dbReference type="PANTHER" id="PTHR36220">
    <property type="entry name" value="UNNAMED PRODUCT"/>
    <property type="match status" value="1"/>
</dbReference>
<evidence type="ECO:0000259" key="3">
    <source>
        <dbReference type="Pfam" id="PF18962"/>
    </source>
</evidence>
<dbReference type="SUPFAM" id="SSF50965">
    <property type="entry name" value="Galactose oxidase, central domain"/>
    <property type="match status" value="1"/>
</dbReference>
<dbReference type="Pfam" id="PF18962">
    <property type="entry name" value="Por_Secre_tail"/>
    <property type="match status" value="1"/>
</dbReference>
<accession>A0ABV0AAR2</accession>
<dbReference type="NCBIfam" id="TIGR04183">
    <property type="entry name" value="Por_Secre_tail"/>
    <property type="match status" value="1"/>
</dbReference>
<gene>
    <name evidence="4" type="ORF">VP395_10015</name>
</gene>